<organism evidence="12 13">
    <name type="scientific">Patella caerulea</name>
    <name type="common">Rayed Mediterranean limpet</name>
    <dbReference type="NCBI Taxonomy" id="87958"/>
    <lineage>
        <taxon>Eukaryota</taxon>
        <taxon>Metazoa</taxon>
        <taxon>Spiralia</taxon>
        <taxon>Lophotrochozoa</taxon>
        <taxon>Mollusca</taxon>
        <taxon>Gastropoda</taxon>
        <taxon>Patellogastropoda</taxon>
        <taxon>Patelloidea</taxon>
        <taxon>Patellidae</taxon>
        <taxon>Patella</taxon>
    </lineage>
</organism>
<keyword evidence="3 10" id="KW-0813">Transport</keyword>
<dbReference type="Proteomes" id="UP001347796">
    <property type="component" value="Unassembled WGS sequence"/>
</dbReference>
<keyword evidence="8" id="KW-0915">Sodium</keyword>
<evidence type="ECO:0000256" key="6">
    <source>
        <dbReference type="ARBA" id="ARBA00023136"/>
    </source>
</evidence>
<evidence type="ECO:0000313" key="13">
    <source>
        <dbReference type="Proteomes" id="UP001347796"/>
    </source>
</evidence>
<feature type="binding site" evidence="8">
    <location>
        <position position="38"/>
    </location>
    <ligand>
        <name>Na(+)</name>
        <dbReference type="ChEBI" id="CHEBI:29101"/>
        <label>1</label>
    </ligand>
</feature>
<dbReference type="PANTHER" id="PTHR11616">
    <property type="entry name" value="SODIUM/CHLORIDE DEPENDENT TRANSPORTER"/>
    <property type="match status" value="1"/>
</dbReference>
<keyword evidence="13" id="KW-1185">Reference proteome</keyword>
<feature type="transmembrane region" description="Helical" evidence="11">
    <location>
        <begin position="514"/>
        <end position="533"/>
    </location>
</feature>
<dbReference type="GO" id="GO:0005886">
    <property type="term" value="C:plasma membrane"/>
    <property type="evidence" value="ECO:0007669"/>
    <property type="project" value="TreeGrafter"/>
</dbReference>
<evidence type="ECO:0000256" key="5">
    <source>
        <dbReference type="ARBA" id="ARBA00022989"/>
    </source>
</evidence>
<dbReference type="PROSITE" id="PS50267">
    <property type="entry name" value="NA_NEUROTRAN_SYMP_3"/>
    <property type="match status" value="1"/>
</dbReference>
<comment type="subcellular location">
    <subcellularLocation>
        <location evidence="1">Membrane</location>
        <topology evidence="1">Multi-pass membrane protein</topology>
    </subcellularLocation>
</comment>
<feature type="disulfide bond" evidence="9">
    <location>
        <begin position="136"/>
        <end position="145"/>
    </location>
</feature>
<sequence>MCEKKGVAMAQTEPYRLKWKSKFEFLLSLIGYSVGLGNIWRFPYLCALNGGAVFLIPYAIFMFLLAFPLSFLELSIGQFSGKSTYDVWDICPAFRGLGVSMVLVTAITCLYYTMILAWILYYLFHSFMSPLPWTTCDNWWNTDTCFVHQYRTNNFTSTDGNHTNNFTDSLNNTNRLVEYATNHSSLMDKNISLAHVNISTIGLTAPEEFWNYNVLRISTGLGDFGSMQWQLLVPLILSWIIIFLCIVKSVRSVGKVVYLTATAPYILITILVVRAATLPGAIDGVKFYIIPDFSKLANPQMWAQALMQMFYSTGMGWGGFITMASYNKFDNNIMRDTVIFCIVGEGTSFYAGFVVFSVLGFMSHQTGLEVAEIIRTGPGLAFIAYPEALGQLPIPQLWAVLFFLMLVFAALDSMFVNVEVCVTTITDLIPKKTPKIRLMVTAVTCFLMFLVTLIYTTQAGIYIYQLVDWYLTAVTVFLVTVLEAIIIGWIYGADRYFDDMEMMLGKRPLYLFKLLWKFVNPVILIAILVFTLVKYQPPTYGDYVYPSYASAIGWIIALISAVPIPIWMIREFITRKGPLLQRIKSSFQPNEKWGPAKDYKLAIQSDSRELQNMKS</sequence>
<dbReference type="Pfam" id="PF00209">
    <property type="entry name" value="SNF"/>
    <property type="match status" value="2"/>
</dbReference>
<dbReference type="InterPro" id="IPR037272">
    <property type="entry name" value="SNS_sf"/>
</dbReference>
<accession>A0AAN8PR64</accession>
<dbReference type="PRINTS" id="PR00176">
    <property type="entry name" value="NANEUSMPORT"/>
</dbReference>
<keyword evidence="9" id="KW-1015">Disulfide bond</keyword>
<keyword evidence="10" id="KW-0769">Symport</keyword>
<dbReference type="InterPro" id="IPR000175">
    <property type="entry name" value="Na/ntran_symport"/>
</dbReference>
<feature type="transmembrane region" description="Helical" evidence="11">
    <location>
        <begin position="25"/>
        <end position="43"/>
    </location>
</feature>
<proteinExistence type="inferred from homology"/>
<feature type="binding site" evidence="8">
    <location>
        <position position="312"/>
    </location>
    <ligand>
        <name>Na(+)</name>
        <dbReference type="ChEBI" id="CHEBI:29101"/>
        <label>1</label>
    </ligand>
</feature>
<feature type="binding site" evidence="8">
    <location>
        <position position="31"/>
    </location>
    <ligand>
        <name>Na(+)</name>
        <dbReference type="ChEBI" id="CHEBI:29101"/>
        <label>1</label>
    </ligand>
</feature>
<keyword evidence="7" id="KW-0325">Glycoprotein</keyword>
<gene>
    <name evidence="12" type="ORF">SNE40_010060</name>
</gene>
<comment type="similarity">
    <text evidence="2 10">Belongs to the sodium:neurotransmitter symporter (SNF) (TC 2.A.22) family.</text>
</comment>
<evidence type="ECO:0000256" key="2">
    <source>
        <dbReference type="ARBA" id="ARBA00006459"/>
    </source>
</evidence>
<dbReference type="SUPFAM" id="SSF161070">
    <property type="entry name" value="SNF-like"/>
    <property type="match status" value="1"/>
</dbReference>
<keyword evidence="8" id="KW-0479">Metal-binding</keyword>
<evidence type="ECO:0000256" key="1">
    <source>
        <dbReference type="ARBA" id="ARBA00004141"/>
    </source>
</evidence>
<protein>
    <recommendedName>
        <fullName evidence="10">Transporter</fullName>
    </recommendedName>
</protein>
<evidence type="ECO:0000256" key="8">
    <source>
        <dbReference type="PIRSR" id="PIRSR600175-1"/>
    </source>
</evidence>
<dbReference type="GO" id="GO:0089718">
    <property type="term" value="P:amino acid import across plasma membrane"/>
    <property type="evidence" value="ECO:0007669"/>
    <property type="project" value="TreeGrafter"/>
</dbReference>
<feature type="transmembrane region" description="Helical" evidence="11">
    <location>
        <begin position="256"/>
        <end position="282"/>
    </location>
</feature>
<evidence type="ECO:0000256" key="3">
    <source>
        <dbReference type="ARBA" id="ARBA00022448"/>
    </source>
</evidence>
<reference evidence="12 13" key="1">
    <citation type="submission" date="2024-01" db="EMBL/GenBank/DDBJ databases">
        <title>The genome of the rayed Mediterranean limpet Patella caerulea (Linnaeus, 1758).</title>
        <authorList>
            <person name="Anh-Thu Weber A."/>
            <person name="Halstead-Nussloch G."/>
        </authorList>
    </citation>
    <scope>NUCLEOTIDE SEQUENCE [LARGE SCALE GENOMIC DNA]</scope>
    <source>
        <strain evidence="12">AATW-2023a</strain>
        <tissue evidence="12">Whole specimen</tissue>
    </source>
</reference>
<dbReference type="GO" id="GO:0046872">
    <property type="term" value="F:metal ion binding"/>
    <property type="evidence" value="ECO:0007669"/>
    <property type="project" value="UniProtKB-KW"/>
</dbReference>
<feature type="transmembrane region" description="Helical" evidence="11">
    <location>
        <begin position="338"/>
        <end position="362"/>
    </location>
</feature>
<feature type="transmembrane region" description="Helical" evidence="11">
    <location>
        <begin position="438"/>
        <end position="463"/>
    </location>
</feature>
<feature type="binding site" evidence="8">
    <location>
        <position position="413"/>
    </location>
    <ligand>
        <name>Na(+)</name>
        <dbReference type="ChEBI" id="CHEBI:29101"/>
        <label>1</label>
    </ligand>
</feature>
<comment type="caution">
    <text evidence="12">The sequence shown here is derived from an EMBL/GenBank/DDBJ whole genome shotgun (WGS) entry which is preliminary data.</text>
</comment>
<feature type="transmembrane region" description="Helical" evidence="11">
    <location>
        <begin position="469"/>
        <end position="493"/>
    </location>
</feature>
<dbReference type="GO" id="GO:0005283">
    <property type="term" value="F:amino acid:sodium symporter activity"/>
    <property type="evidence" value="ECO:0007669"/>
    <property type="project" value="TreeGrafter"/>
</dbReference>
<dbReference type="PROSITE" id="PS00610">
    <property type="entry name" value="NA_NEUROTRAN_SYMP_1"/>
    <property type="match status" value="1"/>
</dbReference>
<evidence type="ECO:0000313" key="12">
    <source>
        <dbReference type="EMBL" id="KAK6182352.1"/>
    </source>
</evidence>
<keyword evidence="5 11" id="KW-1133">Transmembrane helix</keyword>
<evidence type="ECO:0000256" key="4">
    <source>
        <dbReference type="ARBA" id="ARBA00022692"/>
    </source>
</evidence>
<dbReference type="PANTHER" id="PTHR11616:SF321">
    <property type="entry name" value="SODIUM-DEPENDENT NUTRIENT AMINO ACID TRANSPORTER 1-RELATED"/>
    <property type="match status" value="1"/>
</dbReference>
<feature type="transmembrane region" description="Helical" evidence="11">
    <location>
        <begin position="397"/>
        <end position="418"/>
    </location>
</feature>
<evidence type="ECO:0000256" key="11">
    <source>
        <dbReference type="SAM" id="Phobius"/>
    </source>
</evidence>
<feature type="binding site" evidence="8">
    <location>
        <position position="412"/>
    </location>
    <ligand>
        <name>Na(+)</name>
        <dbReference type="ChEBI" id="CHEBI:29101"/>
        <label>1</label>
    </ligand>
</feature>
<evidence type="ECO:0000256" key="7">
    <source>
        <dbReference type="ARBA" id="ARBA00023180"/>
    </source>
</evidence>
<keyword evidence="4 10" id="KW-0812">Transmembrane</keyword>
<keyword evidence="6 11" id="KW-0472">Membrane</keyword>
<evidence type="ECO:0000256" key="10">
    <source>
        <dbReference type="RuleBase" id="RU003732"/>
    </source>
</evidence>
<feature type="transmembrane region" description="Helical" evidence="11">
    <location>
        <begin position="229"/>
        <end position="247"/>
    </location>
</feature>
<dbReference type="AlphaFoldDB" id="A0AAN8PR64"/>
<feature type="transmembrane region" description="Helical" evidence="11">
    <location>
        <begin position="302"/>
        <end position="326"/>
    </location>
</feature>
<feature type="transmembrane region" description="Helical" evidence="11">
    <location>
        <begin position="545"/>
        <end position="569"/>
    </location>
</feature>
<feature type="transmembrane region" description="Helical" evidence="11">
    <location>
        <begin position="55"/>
        <end position="76"/>
    </location>
</feature>
<feature type="binding site" evidence="8">
    <location>
        <position position="34"/>
    </location>
    <ligand>
        <name>Na(+)</name>
        <dbReference type="ChEBI" id="CHEBI:29101"/>
        <label>1</label>
    </ligand>
</feature>
<feature type="transmembrane region" description="Helical" evidence="11">
    <location>
        <begin position="97"/>
        <end position="124"/>
    </location>
</feature>
<evidence type="ECO:0000256" key="9">
    <source>
        <dbReference type="PIRSR" id="PIRSR600175-2"/>
    </source>
</evidence>
<dbReference type="EMBL" id="JAZGQO010000007">
    <property type="protein sequence ID" value="KAK6182352.1"/>
    <property type="molecule type" value="Genomic_DNA"/>
</dbReference>
<name>A0AAN8PR64_PATCE</name>